<feature type="transmembrane region" description="Helical" evidence="2">
    <location>
        <begin position="213"/>
        <end position="233"/>
    </location>
</feature>
<evidence type="ECO:0000313" key="3">
    <source>
        <dbReference type="EMBL" id="MFD1342948.1"/>
    </source>
</evidence>
<proteinExistence type="predicted"/>
<dbReference type="EMBL" id="JBHTMU010000017">
    <property type="protein sequence ID" value="MFD1342948.1"/>
    <property type="molecule type" value="Genomic_DNA"/>
</dbReference>
<dbReference type="RefSeq" id="WP_386803476.1">
    <property type="nucleotide sequence ID" value="NZ_JBHTMU010000017.1"/>
</dbReference>
<comment type="caution">
    <text evidence="3">The sequence shown here is derived from an EMBL/GenBank/DDBJ whole genome shotgun (WGS) entry which is preliminary data.</text>
</comment>
<reference evidence="4" key="1">
    <citation type="journal article" date="2019" name="Int. J. Syst. Evol. Microbiol.">
        <title>The Global Catalogue of Microorganisms (GCM) 10K type strain sequencing project: providing services to taxonomists for standard genome sequencing and annotation.</title>
        <authorList>
            <consortium name="The Broad Institute Genomics Platform"/>
            <consortium name="The Broad Institute Genome Sequencing Center for Infectious Disease"/>
            <person name="Wu L."/>
            <person name="Ma J."/>
        </authorList>
    </citation>
    <scope>NUCLEOTIDE SEQUENCE [LARGE SCALE GENOMIC DNA]</scope>
    <source>
        <strain evidence="4">CCUG 62953</strain>
    </source>
</reference>
<keyword evidence="2" id="KW-0472">Membrane</keyword>
<evidence type="ECO:0000313" key="4">
    <source>
        <dbReference type="Proteomes" id="UP001597135"/>
    </source>
</evidence>
<feature type="transmembrane region" description="Helical" evidence="2">
    <location>
        <begin position="253"/>
        <end position="276"/>
    </location>
</feature>
<feature type="transmembrane region" description="Helical" evidence="2">
    <location>
        <begin position="596"/>
        <end position="621"/>
    </location>
</feature>
<evidence type="ECO:0000256" key="1">
    <source>
        <dbReference type="SAM" id="MobiDB-lite"/>
    </source>
</evidence>
<keyword evidence="2" id="KW-0812">Transmembrane</keyword>
<evidence type="ECO:0000256" key="2">
    <source>
        <dbReference type="SAM" id="Phobius"/>
    </source>
</evidence>
<gene>
    <name evidence="3" type="ORF">ACFQ4E_10995</name>
</gene>
<keyword evidence="4" id="KW-1185">Reference proteome</keyword>
<dbReference type="Proteomes" id="UP001597135">
    <property type="component" value="Unassembled WGS sequence"/>
</dbReference>
<keyword evidence="2" id="KW-1133">Transmembrane helix</keyword>
<accession>A0ABW3ZJT7</accession>
<organism evidence="3 4">
    <name type="scientific">Litorisediminicola beolgyonensis</name>
    <dbReference type="NCBI Taxonomy" id="1173614"/>
    <lineage>
        <taxon>Bacteria</taxon>
        <taxon>Pseudomonadati</taxon>
        <taxon>Pseudomonadota</taxon>
        <taxon>Alphaproteobacteria</taxon>
        <taxon>Rhodobacterales</taxon>
        <taxon>Paracoccaceae</taxon>
        <taxon>Litorisediminicola</taxon>
    </lineage>
</organism>
<sequence length="782" mass="82873">MSDELPAYPVGRTVDILAGLGHLERAEICQIIALLECVDGLFLAKGAVAGVSARLGLKKDAAAERLQTFQNDLAGSRASDAALRFRLWSRLNEAIALPSVPPLSAKSATRSASAIAVRASERLTPSIRARHRKAVRKEPDGGIAGLVGVRAADYWKSAKAAVISEPPLPFFQIVAEEMLALLSNDEVVEVAAKGADPEIAEALRQGQARARNAMAAGGVWIGGAAVVANAGFLPYMLAAQLSAIIPLVGGPTLVSLLATLINPVTVFAGVAALGWLGMGRGSRVVRSQLAARLGVLMAAQGSQHSEAGLDRFIADMRNLDREPTGSLDWMPSKDRAVVRNRIAALTGRLPGPLPSPAGRPPEPWSSKKMTTDLADATAVLGLTAGEMLWHAAALDPDVMKAADFSRSEDLGDPMAFACRASDFLTSGAGWSLRGYTAERLVMDKLIADGHDVRLAEVTNTPGLDLMVDGMPAQVKCGTSLSNLTEHFEKYPDIPVIANASLAEEAMESGAPWAHLVTTIPGFEIANIEEQVAETLGHAVDLADPDILQFALSVGVLRGGIEVARGRIPISDLPAWLILDGASRGLLVFAGGNAGAWFGLIAIGPAGALILGPAIGAAALLGNNTVKGYAQKQLMADWHEELLRAARALHGSIISAVERRIVLLEDRSRTFASNASQSDLDAWLAIRAQDDLIATLEDRASLIASRPKAEVDAIQLLFSAREIAPIDADVLSRIHEVEQAMARKPGLKTVMIEAGLPARDMLRSRLKGRWFKRRKTETSDGRP</sequence>
<feature type="compositionally biased region" description="Pro residues" evidence="1">
    <location>
        <begin position="351"/>
        <end position="363"/>
    </location>
</feature>
<protein>
    <submittedName>
        <fullName evidence="3">Uncharacterized protein</fullName>
    </submittedName>
</protein>
<feature type="region of interest" description="Disordered" evidence="1">
    <location>
        <begin position="349"/>
        <end position="368"/>
    </location>
</feature>
<name>A0ABW3ZJT7_9RHOB</name>